<keyword evidence="6" id="KW-0675">Receptor</keyword>
<dbReference type="InterPro" id="IPR053211">
    <property type="entry name" value="DNA_repair-toleration"/>
</dbReference>
<protein>
    <submittedName>
        <fullName evidence="6">Receptor kinase At3g47110</fullName>
    </submittedName>
</protein>
<keyword evidence="3" id="KW-0677">Repeat</keyword>
<evidence type="ECO:0000256" key="2">
    <source>
        <dbReference type="ARBA" id="ARBA00022729"/>
    </source>
</evidence>
<dbReference type="AlphaFoldDB" id="A0A8S0S2R5"/>
<evidence type="ECO:0000259" key="5">
    <source>
        <dbReference type="Pfam" id="PF08263"/>
    </source>
</evidence>
<sequence>MKLSQFLSLLEFVCSFLINLSFPGYSAVDITGNETNKLAILAFKSQIIEDPLRVLASWHESFHFCSWARVSCSNEQERVVSLNLQGKRLSGMLSSSIENFSFINLLDLSGNSFQGEISPELGKLGRIQNLNLGYNLLGGGFPPVLKPHCPTRDSSVAHG</sequence>
<reference evidence="6 7" key="1">
    <citation type="submission" date="2019-12" db="EMBL/GenBank/DDBJ databases">
        <authorList>
            <person name="Alioto T."/>
            <person name="Alioto T."/>
            <person name="Gomez Garrido J."/>
        </authorList>
    </citation>
    <scope>NUCLEOTIDE SEQUENCE [LARGE SCALE GENOMIC DNA]</scope>
</reference>
<evidence type="ECO:0000256" key="4">
    <source>
        <dbReference type="SAM" id="SignalP"/>
    </source>
</evidence>
<dbReference type="SUPFAM" id="SSF52058">
    <property type="entry name" value="L domain-like"/>
    <property type="match status" value="1"/>
</dbReference>
<dbReference type="Proteomes" id="UP000594638">
    <property type="component" value="Unassembled WGS sequence"/>
</dbReference>
<feature type="domain" description="Leucine-rich repeat-containing N-terminal plant-type" evidence="5">
    <location>
        <begin position="37"/>
        <end position="73"/>
    </location>
</feature>
<dbReference type="GO" id="GO:0016301">
    <property type="term" value="F:kinase activity"/>
    <property type="evidence" value="ECO:0007669"/>
    <property type="project" value="UniProtKB-KW"/>
</dbReference>
<dbReference type="Gramene" id="OE9A089766T1">
    <property type="protein sequence ID" value="OE9A089766C1"/>
    <property type="gene ID" value="OE9A089766"/>
</dbReference>
<organism evidence="6 7">
    <name type="scientific">Olea europaea subsp. europaea</name>
    <dbReference type="NCBI Taxonomy" id="158383"/>
    <lineage>
        <taxon>Eukaryota</taxon>
        <taxon>Viridiplantae</taxon>
        <taxon>Streptophyta</taxon>
        <taxon>Embryophyta</taxon>
        <taxon>Tracheophyta</taxon>
        <taxon>Spermatophyta</taxon>
        <taxon>Magnoliopsida</taxon>
        <taxon>eudicotyledons</taxon>
        <taxon>Gunneridae</taxon>
        <taxon>Pentapetalae</taxon>
        <taxon>asterids</taxon>
        <taxon>lamiids</taxon>
        <taxon>Lamiales</taxon>
        <taxon>Oleaceae</taxon>
        <taxon>Oleeae</taxon>
        <taxon>Olea</taxon>
    </lineage>
</organism>
<feature type="signal peptide" evidence="4">
    <location>
        <begin position="1"/>
        <end position="27"/>
    </location>
</feature>
<keyword evidence="6" id="KW-0808">Transferase</keyword>
<evidence type="ECO:0000313" key="6">
    <source>
        <dbReference type="EMBL" id="CAA2985670.1"/>
    </source>
</evidence>
<evidence type="ECO:0000313" key="7">
    <source>
        <dbReference type="Proteomes" id="UP000594638"/>
    </source>
</evidence>
<dbReference type="EMBL" id="CACTIH010003819">
    <property type="protein sequence ID" value="CAA2985670.1"/>
    <property type="molecule type" value="Genomic_DNA"/>
</dbReference>
<proteinExistence type="predicted"/>
<dbReference type="Pfam" id="PF08263">
    <property type="entry name" value="LRRNT_2"/>
    <property type="match status" value="1"/>
</dbReference>
<evidence type="ECO:0000256" key="3">
    <source>
        <dbReference type="ARBA" id="ARBA00022737"/>
    </source>
</evidence>
<keyword evidence="1" id="KW-0433">Leucine-rich repeat</keyword>
<keyword evidence="7" id="KW-1185">Reference proteome</keyword>
<evidence type="ECO:0000256" key="1">
    <source>
        <dbReference type="ARBA" id="ARBA00022614"/>
    </source>
</evidence>
<keyword evidence="6" id="KW-0418">Kinase</keyword>
<dbReference type="PANTHER" id="PTHR48060:SF21">
    <property type="entry name" value="L DOMAIN-LIKE PROTEIN"/>
    <property type="match status" value="1"/>
</dbReference>
<feature type="chain" id="PRO_5035883426" evidence="4">
    <location>
        <begin position="28"/>
        <end position="159"/>
    </location>
</feature>
<dbReference type="PANTHER" id="PTHR48060">
    <property type="entry name" value="DNA DAMAGE-REPAIR/TOLERATION PROTEIN DRT100"/>
    <property type="match status" value="1"/>
</dbReference>
<accession>A0A8S0S2R5</accession>
<dbReference type="InterPro" id="IPR013210">
    <property type="entry name" value="LRR_N_plant-typ"/>
</dbReference>
<dbReference type="InterPro" id="IPR032675">
    <property type="entry name" value="LRR_dom_sf"/>
</dbReference>
<dbReference type="InterPro" id="IPR001611">
    <property type="entry name" value="Leu-rich_rpt"/>
</dbReference>
<comment type="caution">
    <text evidence="6">The sequence shown here is derived from an EMBL/GenBank/DDBJ whole genome shotgun (WGS) entry which is preliminary data.</text>
</comment>
<keyword evidence="2 4" id="KW-0732">Signal</keyword>
<name>A0A8S0S2R5_OLEEU</name>
<dbReference type="Gene3D" id="3.80.10.10">
    <property type="entry name" value="Ribonuclease Inhibitor"/>
    <property type="match status" value="1"/>
</dbReference>
<dbReference type="OrthoDB" id="10250902at2759"/>
<gene>
    <name evidence="6" type="ORF">OLEA9_A089766</name>
</gene>
<dbReference type="Pfam" id="PF00560">
    <property type="entry name" value="LRR_1"/>
    <property type="match status" value="1"/>
</dbReference>